<evidence type="ECO:0000256" key="4">
    <source>
        <dbReference type="ARBA" id="ARBA00022741"/>
    </source>
</evidence>
<evidence type="ECO:0000256" key="7">
    <source>
        <dbReference type="ARBA" id="ARBA00022840"/>
    </source>
</evidence>
<keyword evidence="5" id="KW-0418">Kinase</keyword>
<dbReference type="InterPro" id="IPR017441">
    <property type="entry name" value="Protein_kinase_ATP_BS"/>
</dbReference>
<evidence type="ECO:0000256" key="3">
    <source>
        <dbReference type="ARBA" id="ARBA00022679"/>
    </source>
</evidence>
<evidence type="ECO:0000256" key="8">
    <source>
        <dbReference type="PROSITE-ProRule" id="PRU10141"/>
    </source>
</evidence>
<comment type="catalytic activity">
    <reaction evidence="1">
        <text>S-ubiquitinyl-[E2 ubiquitin-conjugating enzyme]-L-cysteine + [acceptor protein]-L-lysine = [E2 ubiquitin-conjugating enzyme]-L-cysteine + N(6)-ubiquitinyl-[acceptor protein]-L-lysine.</text>
        <dbReference type="EC" id="2.3.2.27"/>
    </reaction>
</comment>
<comment type="similarity">
    <text evidence="9">Belongs to the protein kinase superfamily.</text>
</comment>
<evidence type="ECO:0000256" key="9">
    <source>
        <dbReference type="RuleBase" id="RU000304"/>
    </source>
</evidence>
<dbReference type="Pfam" id="PF00069">
    <property type="entry name" value="Pkinase"/>
    <property type="match status" value="1"/>
</dbReference>
<dbReference type="PROSITE" id="PS00108">
    <property type="entry name" value="PROTEIN_KINASE_ST"/>
    <property type="match status" value="1"/>
</dbReference>
<keyword evidence="13" id="KW-1185">Reference proteome</keyword>
<name>A0AAV8CT16_9POAL</name>
<keyword evidence="9" id="KW-0723">Serine/threonine-protein kinase</keyword>
<dbReference type="InterPro" id="IPR000719">
    <property type="entry name" value="Prot_kinase_dom"/>
</dbReference>
<dbReference type="Proteomes" id="UP001140206">
    <property type="component" value="Chromosome 4"/>
</dbReference>
<dbReference type="PANTHER" id="PTHR45647">
    <property type="entry name" value="OS02G0152300 PROTEIN"/>
    <property type="match status" value="1"/>
</dbReference>
<keyword evidence="3" id="KW-0808">Transferase</keyword>
<reference evidence="12" key="1">
    <citation type="submission" date="2022-08" db="EMBL/GenBank/DDBJ databases">
        <authorList>
            <person name="Marques A."/>
        </authorList>
    </citation>
    <scope>NUCLEOTIDE SEQUENCE</scope>
    <source>
        <strain evidence="12">RhyPub2mFocal</strain>
        <tissue evidence="12">Leaves</tissue>
    </source>
</reference>
<dbReference type="AlphaFoldDB" id="A0AAV8CT16"/>
<dbReference type="PROSITE" id="PS50011">
    <property type="entry name" value="PROTEIN_KINASE_DOM"/>
    <property type="match status" value="1"/>
</dbReference>
<dbReference type="EMBL" id="JAMFTS010000004">
    <property type="protein sequence ID" value="KAJ4757830.1"/>
    <property type="molecule type" value="Genomic_DNA"/>
</dbReference>
<evidence type="ECO:0000256" key="5">
    <source>
        <dbReference type="ARBA" id="ARBA00022777"/>
    </source>
</evidence>
<dbReference type="PANTHER" id="PTHR45647:SF154">
    <property type="entry name" value="OS11G0618300 PROTEIN"/>
    <property type="match status" value="1"/>
</dbReference>
<evidence type="ECO:0000256" key="6">
    <source>
        <dbReference type="ARBA" id="ARBA00022786"/>
    </source>
</evidence>
<dbReference type="InterPro" id="IPR008271">
    <property type="entry name" value="Ser/Thr_kinase_AS"/>
</dbReference>
<dbReference type="PROSITE" id="PS00107">
    <property type="entry name" value="PROTEIN_KINASE_ATP"/>
    <property type="match status" value="1"/>
</dbReference>
<gene>
    <name evidence="12" type="ORF">LUZ62_068205</name>
</gene>
<feature type="binding site" evidence="8">
    <location>
        <position position="179"/>
    </location>
    <ligand>
        <name>ATP</name>
        <dbReference type="ChEBI" id="CHEBI:30616"/>
    </ligand>
</feature>
<dbReference type="Gene3D" id="3.30.200.20">
    <property type="entry name" value="Phosphorylase Kinase, domain 1"/>
    <property type="match status" value="1"/>
</dbReference>
<keyword evidence="7 8" id="KW-0067">ATP-binding</keyword>
<keyword evidence="4 8" id="KW-0547">Nucleotide-binding</keyword>
<protein>
    <recommendedName>
        <fullName evidence="2">RING-type E3 ubiquitin transferase</fullName>
        <ecNumber evidence="2">2.3.2.27</ecNumber>
    </recommendedName>
</protein>
<evidence type="ECO:0000313" key="12">
    <source>
        <dbReference type="EMBL" id="KAJ4757830.1"/>
    </source>
</evidence>
<sequence length="434" mass="48824">MGEETILAQEAHLREQAQKELAIAHINMESSLKLLKKKNEATMEKLKKLSDKLKEVEESRTYFPLVRKEDGKAFREAFNVLSEMQNLLNAKEKDHQEILKSYHKVSCAHAKLYHKVLDENKLINKLTEDRSSTSYGMVKFTEFTCLEIEAATKDSVCVGMGGYGKVYQALLGGTTVAIKIPKEGSNQGGREFNQEVEVLGRIQHQNLVTLIGACPELYALVYEFLPNGSLEDRLKDTKTFSWKERIKIAASICSALLFLHNMKPNPVAHGDLKPSNILFDSNNVCKLSDFGISRVLRYTNDTITPKHETMEPRGTYCYIDPEFLQTGTLTPQSDVFAFGIVLLQLVTAKAPMGLRNTILNALDCKNLEALRTSSKNKTLENFMDTNFVDPPIDDIMKITCLGLQCSDPLRKNRPDLETEVWSEIMSINGFASVS</sequence>
<dbReference type="InterPro" id="IPR051348">
    <property type="entry name" value="U-box_ubiquitin_ligases"/>
</dbReference>
<comment type="caution">
    <text evidence="12">The sequence shown here is derived from an EMBL/GenBank/DDBJ whole genome shotgun (WGS) entry which is preliminary data.</text>
</comment>
<evidence type="ECO:0000256" key="2">
    <source>
        <dbReference type="ARBA" id="ARBA00012483"/>
    </source>
</evidence>
<evidence type="ECO:0000259" key="11">
    <source>
        <dbReference type="PROSITE" id="PS50011"/>
    </source>
</evidence>
<evidence type="ECO:0000256" key="1">
    <source>
        <dbReference type="ARBA" id="ARBA00000900"/>
    </source>
</evidence>
<keyword evidence="6" id="KW-0833">Ubl conjugation pathway</keyword>
<feature type="coiled-coil region" evidence="10">
    <location>
        <begin position="32"/>
        <end position="59"/>
    </location>
</feature>
<organism evidence="12 13">
    <name type="scientific">Rhynchospora pubera</name>
    <dbReference type="NCBI Taxonomy" id="906938"/>
    <lineage>
        <taxon>Eukaryota</taxon>
        <taxon>Viridiplantae</taxon>
        <taxon>Streptophyta</taxon>
        <taxon>Embryophyta</taxon>
        <taxon>Tracheophyta</taxon>
        <taxon>Spermatophyta</taxon>
        <taxon>Magnoliopsida</taxon>
        <taxon>Liliopsida</taxon>
        <taxon>Poales</taxon>
        <taxon>Cyperaceae</taxon>
        <taxon>Cyperoideae</taxon>
        <taxon>Rhynchosporeae</taxon>
        <taxon>Rhynchospora</taxon>
    </lineage>
</organism>
<proteinExistence type="inferred from homology"/>
<dbReference type="GO" id="GO:0004674">
    <property type="term" value="F:protein serine/threonine kinase activity"/>
    <property type="evidence" value="ECO:0007669"/>
    <property type="project" value="UniProtKB-KW"/>
</dbReference>
<dbReference type="SMART" id="SM00220">
    <property type="entry name" value="S_TKc"/>
    <property type="match status" value="1"/>
</dbReference>
<dbReference type="Gene3D" id="1.10.510.10">
    <property type="entry name" value="Transferase(Phosphotransferase) domain 1"/>
    <property type="match status" value="1"/>
</dbReference>
<evidence type="ECO:0000256" key="10">
    <source>
        <dbReference type="SAM" id="Coils"/>
    </source>
</evidence>
<accession>A0AAV8CT16</accession>
<dbReference type="SUPFAM" id="SSF56112">
    <property type="entry name" value="Protein kinase-like (PK-like)"/>
    <property type="match status" value="1"/>
</dbReference>
<dbReference type="EC" id="2.3.2.27" evidence="2"/>
<feature type="domain" description="Protein kinase" evidence="11">
    <location>
        <begin position="152"/>
        <end position="434"/>
    </location>
</feature>
<dbReference type="InterPro" id="IPR011009">
    <property type="entry name" value="Kinase-like_dom_sf"/>
</dbReference>
<dbReference type="GO" id="GO:0061630">
    <property type="term" value="F:ubiquitin protein ligase activity"/>
    <property type="evidence" value="ECO:0007669"/>
    <property type="project" value="UniProtKB-EC"/>
</dbReference>
<dbReference type="GO" id="GO:0005524">
    <property type="term" value="F:ATP binding"/>
    <property type="evidence" value="ECO:0007669"/>
    <property type="project" value="UniProtKB-UniRule"/>
</dbReference>
<evidence type="ECO:0000313" key="13">
    <source>
        <dbReference type="Proteomes" id="UP001140206"/>
    </source>
</evidence>
<keyword evidence="10" id="KW-0175">Coiled coil</keyword>